<dbReference type="PRINTS" id="PR00092">
    <property type="entry name" value="TYROSINASE"/>
</dbReference>
<proteinExistence type="predicted"/>
<dbReference type="KEGG" id="mlr:MELLADRAFT_40700"/>
<dbReference type="GO" id="GO:0046872">
    <property type="term" value="F:metal ion binding"/>
    <property type="evidence" value="ECO:0007669"/>
    <property type="project" value="UniProtKB-KW"/>
</dbReference>
<dbReference type="AlphaFoldDB" id="F4S9C3"/>
<dbReference type="eggNOG" id="ENOG502RM4B">
    <property type="taxonomic scope" value="Eukaryota"/>
</dbReference>
<protein>
    <recommendedName>
        <fullName evidence="3">Tyrosinase copper-binding domain-containing protein</fullName>
    </recommendedName>
</protein>
<dbReference type="Gene3D" id="1.10.1280.10">
    <property type="entry name" value="Di-copper center containing domain from catechol oxidase"/>
    <property type="match status" value="1"/>
</dbReference>
<evidence type="ECO:0000256" key="2">
    <source>
        <dbReference type="ARBA" id="ARBA00023002"/>
    </source>
</evidence>
<dbReference type="GeneID" id="18927914"/>
<dbReference type="InterPro" id="IPR008922">
    <property type="entry name" value="Di-copper_centre_dom_sf"/>
</dbReference>
<keyword evidence="1" id="KW-0479">Metal-binding</keyword>
<dbReference type="PANTHER" id="PTHR11474:SF125">
    <property type="entry name" value="N-ACETYL-6-HYDROXYTRYPTOPHAN OXIDASE IVOB-RELATED"/>
    <property type="match status" value="1"/>
</dbReference>
<evidence type="ECO:0000256" key="1">
    <source>
        <dbReference type="ARBA" id="ARBA00022723"/>
    </source>
</evidence>
<organism evidence="5">
    <name type="scientific">Melampsora larici-populina (strain 98AG31 / pathotype 3-4-7)</name>
    <name type="common">Poplar leaf rust fungus</name>
    <dbReference type="NCBI Taxonomy" id="747676"/>
    <lineage>
        <taxon>Eukaryota</taxon>
        <taxon>Fungi</taxon>
        <taxon>Dikarya</taxon>
        <taxon>Basidiomycota</taxon>
        <taxon>Pucciniomycotina</taxon>
        <taxon>Pucciniomycetes</taxon>
        <taxon>Pucciniales</taxon>
        <taxon>Melampsoraceae</taxon>
        <taxon>Melampsora</taxon>
    </lineage>
</organism>
<keyword evidence="5" id="KW-1185">Reference proteome</keyword>
<dbReference type="OrthoDB" id="6132182at2759"/>
<evidence type="ECO:0000313" key="4">
    <source>
        <dbReference type="EMBL" id="EGF98756.1"/>
    </source>
</evidence>
<dbReference type="VEuPathDB" id="FungiDB:MELLADRAFT_40700"/>
<evidence type="ECO:0000259" key="3">
    <source>
        <dbReference type="Pfam" id="PF00264"/>
    </source>
</evidence>
<dbReference type="STRING" id="747676.F4S9C3"/>
<dbReference type="Pfam" id="PF00264">
    <property type="entry name" value="Tyrosinase"/>
    <property type="match status" value="1"/>
</dbReference>
<dbReference type="InterPro" id="IPR050316">
    <property type="entry name" value="Tyrosinase/Hemocyanin"/>
</dbReference>
<name>F4S9C3_MELLP</name>
<dbReference type="SUPFAM" id="SSF48056">
    <property type="entry name" value="Di-copper centre-containing domain"/>
    <property type="match status" value="1"/>
</dbReference>
<dbReference type="GO" id="GO:0016491">
    <property type="term" value="F:oxidoreductase activity"/>
    <property type="evidence" value="ECO:0007669"/>
    <property type="project" value="UniProtKB-KW"/>
</dbReference>
<dbReference type="RefSeq" id="XP_007417973.1">
    <property type="nucleotide sequence ID" value="XM_007417911.1"/>
</dbReference>
<gene>
    <name evidence="4" type="ORF">MELLADRAFT_40700</name>
</gene>
<dbReference type="Proteomes" id="UP000001072">
    <property type="component" value="Unassembled WGS sequence"/>
</dbReference>
<dbReference type="EMBL" id="GL883170">
    <property type="protein sequence ID" value="EGF98756.1"/>
    <property type="molecule type" value="Genomic_DNA"/>
</dbReference>
<reference evidence="5" key="1">
    <citation type="journal article" date="2011" name="Proc. Natl. Acad. Sci. U.S.A.">
        <title>Obligate biotrophy features unraveled by the genomic analysis of rust fungi.</title>
        <authorList>
            <person name="Duplessis S."/>
            <person name="Cuomo C.A."/>
            <person name="Lin Y.-C."/>
            <person name="Aerts A."/>
            <person name="Tisserant E."/>
            <person name="Veneault-Fourrey C."/>
            <person name="Joly D.L."/>
            <person name="Hacquard S."/>
            <person name="Amselem J."/>
            <person name="Cantarel B.L."/>
            <person name="Chiu R."/>
            <person name="Coutinho P.M."/>
            <person name="Feau N."/>
            <person name="Field M."/>
            <person name="Frey P."/>
            <person name="Gelhaye E."/>
            <person name="Goldberg J."/>
            <person name="Grabherr M.G."/>
            <person name="Kodira C.D."/>
            <person name="Kohler A."/>
            <person name="Kuees U."/>
            <person name="Lindquist E.A."/>
            <person name="Lucas S.M."/>
            <person name="Mago R."/>
            <person name="Mauceli E."/>
            <person name="Morin E."/>
            <person name="Murat C."/>
            <person name="Pangilinan J.L."/>
            <person name="Park R."/>
            <person name="Pearson M."/>
            <person name="Quesneville H."/>
            <person name="Rouhier N."/>
            <person name="Sakthikumar S."/>
            <person name="Salamov A.A."/>
            <person name="Schmutz J."/>
            <person name="Selles B."/>
            <person name="Shapiro H."/>
            <person name="Tanguay P."/>
            <person name="Tuskan G.A."/>
            <person name="Henrissat B."/>
            <person name="Van de Peer Y."/>
            <person name="Rouze P."/>
            <person name="Ellis J.G."/>
            <person name="Dodds P.N."/>
            <person name="Schein J.E."/>
            <person name="Zhong S."/>
            <person name="Hamelin R.C."/>
            <person name="Grigoriev I.V."/>
            <person name="Szabo L.J."/>
            <person name="Martin F."/>
        </authorList>
    </citation>
    <scope>NUCLEOTIDE SEQUENCE [LARGE SCALE GENOMIC DNA]</scope>
    <source>
        <strain evidence="5">98AG31 / pathotype 3-4-7</strain>
    </source>
</reference>
<dbReference type="HOGENOM" id="CLU_035914_0_0_1"/>
<sequence>MSLSKEERIDYTNSILCLKSKPSITPNQIAPGAKSRYDDFIVTHINQTFTIHGTGNFLAWHRYFIHIFEKALRDECGYKGYQPYWNWARTSQDILNSPDFNGQEDSLGSNGIPKKREEIQFVFGNRHSIKLSNGQGGGCIKSGPFLNMTVNLGPIGPLFNVGPLVKNPLDYNPRCITRDLSDFIAKNYQSESLILKLILNSQSIGIFQNDLQVNNQQDLMSLHQAGHFVFGGDPSSDIFVSPGEPMFFLHHAMVDKVWWIWQNLNPNQRTYSISGTKTMFNNPPSPEASLDDFIDLGYNAGSVKLNELMSTVKGPFNYIYV</sequence>
<evidence type="ECO:0000313" key="5">
    <source>
        <dbReference type="Proteomes" id="UP000001072"/>
    </source>
</evidence>
<accession>F4S9C3</accession>
<keyword evidence="2" id="KW-0560">Oxidoreductase</keyword>
<dbReference type="InParanoid" id="F4S9C3"/>
<dbReference type="PANTHER" id="PTHR11474">
    <property type="entry name" value="TYROSINASE FAMILY MEMBER"/>
    <property type="match status" value="1"/>
</dbReference>
<feature type="domain" description="Tyrosinase copper-binding" evidence="3">
    <location>
        <begin position="34"/>
        <end position="263"/>
    </location>
</feature>
<dbReference type="InterPro" id="IPR002227">
    <property type="entry name" value="Tyrosinase_Cu-bd"/>
</dbReference>